<dbReference type="EMBL" id="QMEB01000026">
    <property type="protein sequence ID" value="NMG18935.1"/>
    <property type="molecule type" value="Genomic_DNA"/>
</dbReference>
<evidence type="ECO:0000313" key="2">
    <source>
        <dbReference type="Proteomes" id="UP000718564"/>
    </source>
</evidence>
<accession>A0ABX1P5N3</accession>
<protein>
    <submittedName>
        <fullName evidence="1">Uncharacterized protein</fullName>
    </submittedName>
</protein>
<dbReference type="RefSeq" id="WP_169154217.1">
    <property type="nucleotide sequence ID" value="NZ_CAWPJE010000385.1"/>
</dbReference>
<evidence type="ECO:0000313" key="1">
    <source>
        <dbReference type="EMBL" id="NMG18935.1"/>
    </source>
</evidence>
<comment type="caution">
    <text evidence="1">The sequence shown here is derived from an EMBL/GenBank/DDBJ whole genome shotgun (WGS) entry which is preliminary data.</text>
</comment>
<gene>
    <name evidence="1" type="ORF">DP116_05525</name>
</gene>
<proteinExistence type="predicted"/>
<sequence>MIGAKLFDTSMNLKNIIINIETVSRMNEVELTQMLHSFNHYGFAILQCIQLNHFALDFLLLSKIFGKPTRHNRADDRGIVPIRPLPGYQAYLGASNEQLVRLQRRKPYLSRFSPGIFFQLASSTLGCLASLAV</sequence>
<organism evidence="1 2">
    <name type="scientific">Brasilonema bromeliae SPC951</name>
    <dbReference type="NCBI Taxonomy" id="385972"/>
    <lineage>
        <taxon>Bacteria</taxon>
        <taxon>Bacillati</taxon>
        <taxon>Cyanobacteriota</taxon>
        <taxon>Cyanophyceae</taxon>
        <taxon>Nostocales</taxon>
        <taxon>Scytonemataceae</taxon>
        <taxon>Brasilonema</taxon>
        <taxon>Bromeliae group (in: Brasilonema)</taxon>
    </lineage>
</organism>
<keyword evidence="2" id="KW-1185">Reference proteome</keyword>
<dbReference type="Proteomes" id="UP000718564">
    <property type="component" value="Unassembled WGS sequence"/>
</dbReference>
<name>A0ABX1P5N3_9CYAN</name>
<reference evidence="1 2" key="1">
    <citation type="submission" date="2018-06" db="EMBL/GenBank/DDBJ databases">
        <title>Comparative genomics of Brasilonema spp. strains.</title>
        <authorList>
            <person name="Alvarenga D.O."/>
            <person name="Fiore M.F."/>
            <person name="Varani A.M."/>
        </authorList>
    </citation>
    <scope>NUCLEOTIDE SEQUENCE [LARGE SCALE GENOMIC DNA]</scope>
    <source>
        <strain evidence="1 2">SPC951</strain>
    </source>
</reference>